<gene>
    <name evidence="7" type="ORF">AOCH_001144</name>
</gene>
<proteinExistence type="predicted"/>
<evidence type="ECO:0000259" key="6">
    <source>
        <dbReference type="PROSITE" id="PS50048"/>
    </source>
</evidence>
<feature type="region of interest" description="Disordered" evidence="5">
    <location>
        <begin position="59"/>
        <end position="210"/>
    </location>
</feature>
<dbReference type="Proteomes" id="UP000034947">
    <property type="component" value="Unassembled WGS sequence"/>
</dbReference>
<name>A0A0F8U6P1_9EURO</name>
<comment type="caution">
    <text evidence="7">The sequence shown here is derived from an EMBL/GenBank/DDBJ whole genome shotgun (WGS) entry which is preliminary data.</text>
</comment>
<feature type="domain" description="Zn(2)-C6 fungal-type" evidence="6">
    <location>
        <begin position="9"/>
        <end position="37"/>
    </location>
</feature>
<dbReference type="Gene3D" id="4.10.240.10">
    <property type="entry name" value="Zn(2)-C6 fungal-type DNA-binding domain"/>
    <property type="match status" value="1"/>
</dbReference>
<dbReference type="SMART" id="SM00066">
    <property type="entry name" value="GAL4"/>
    <property type="match status" value="1"/>
</dbReference>
<dbReference type="GO" id="GO:0005634">
    <property type="term" value="C:nucleus"/>
    <property type="evidence" value="ECO:0007669"/>
    <property type="project" value="TreeGrafter"/>
</dbReference>
<feature type="compositionally biased region" description="Polar residues" evidence="5">
    <location>
        <begin position="107"/>
        <end position="127"/>
    </location>
</feature>
<evidence type="ECO:0000256" key="4">
    <source>
        <dbReference type="ARBA" id="ARBA00023242"/>
    </source>
</evidence>
<dbReference type="VEuPathDB" id="FungiDB:P175DRAFT_0495392"/>
<keyword evidence="3" id="KW-0804">Transcription</keyword>
<evidence type="ECO:0000256" key="3">
    <source>
        <dbReference type="ARBA" id="ARBA00023163"/>
    </source>
</evidence>
<dbReference type="GO" id="GO:0000976">
    <property type="term" value="F:transcription cis-regulatory region binding"/>
    <property type="evidence" value="ECO:0007669"/>
    <property type="project" value="TreeGrafter"/>
</dbReference>
<feature type="compositionally biased region" description="Polar residues" evidence="5">
    <location>
        <begin position="164"/>
        <end position="193"/>
    </location>
</feature>
<evidence type="ECO:0000256" key="5">
    <source>
        <dbReference type="SAM" id="MobiDB-lite"/>
    </source>
</evidence>
<evidence type="ECO:0000256" key="2">
    <source>
        <dbReference type="ARBA" id="ARBA00023125"/>
    </source>
</evidence>
<dbReference type="InterPro" id="IPR001138">
    <property type="entry name" value="Zn2Cys6_DnaBD"/>
</dbReference>
<evidence type="ECO:0000256" key="1">
    <source>
        <dbReference type="ARBA" id="ARBA00023015"/>
    </source>
</evidence>
<accession>A0A0F8U6P1</accession>
<dbReference type="PANTHER" id="PTHR37534">
    <property type="entry name" value="TRANSCRIPTIONAL ACTIVATOR PROTEIN UGA3"/>
    <property type="match status" value="1"/>
</dbReference>
<sequence length="716" mass="79691">MPGVPSNKACERCKKRHLKCDETRPQCQRCTTAGVECPGYVQTRKFIDQGASVRRRYAPYPKAMSNPGTSKNTETVTRDQTPRLEQNAEKQPANQGQSGLELAKLSTHLQGQSGFQSTLQTPSQISPDTPLHPDLPGHMTNEPGTTRVLSFGPSGSGSSSGPPQNSLTPNSASIDPSTSNVFQEYRQQQQPSPNAMLPPSTSPSQRSDKEEFQDIFSELMTGTEHEISFLIRHFSEVLADWLDLSDTGKFFQAYVPIRALDEPFLKFSIAALSAKHLGRMKGVKFASASGMFTSPAATETYPNALQTDWFLKAANYYYLAASRMNSSISDTYGSVSTSVLLESSTEIASRWLDLHLKKPETARQEGPAGDNFWKKIENLLAASSILTLYKILDEPGESWQTQLTGVGKLFDKLIELIGHASVNTPVFSHGITAAFWNFARLDYYTSYFNRLPTLFDAENIVLWRAAGIPLDDQGNLSTPTEAVPHKMAFFPEDLAGNIMTWLLNKVTNFLVASKRSQLEHWVGQSSSESTSPGSSNAPSPHPYPNTATWLKLSFEFQSWIERIPETFRPSLRLEQPKNPTKSPEGGHVPFPETFYGLTCCATTMQQYHFGRLALSLNRPSDEVAGPSTAFDRLQGYRELTKEVDHRCREICGIALGRPHGAARIHMITLLFAVGQCLEKQQERQIILDLLRGIEADLGWVTSFHIQKLQKIWEDRT</sequence>
<dbReference type="EMBL" id="JYKN01002700">
    <property type="protein sequence ID" value="KKK15419.1"/>
    <property type="molecule type" value="Genomic_DNA"/>
</dbReference>
<dbReference type="PANTHER" id="PTHR37534:SF18">
    <property type="entry name" value="ZN(II)2CYS6 TRANSCRIPTION FACTOR (EUROFUNG)"/>
    <property type="match status" value="1"/>
</dbReference>
<keyword evidence="8" id="KW-1185">Reference proteome</keyword>
<dbReference type="OrthoDB" id="5418899at2759"/>
<dbReference type="GO" id="GO:0045944">
    <property type="term" value="P:positive regulation of transcription by RNA polymerase II"/>
    <property type="evidence" value="ECO:0007669"/>
    <property type="project" value="TreeGrafter"/>
</dbReference>
<evidence type="ECO:0000313" key="7">
    <source>
        <dbReference type="EMBL" id="KKK15419.1"/>
    </source>
</evidence>
<dbReference type="PROSITE" id="PS00463">
    <property type="entry name" value="ZN2_CY6_FUNGAL_1"/>
    <property type="match status" value="1"/>
</dbReference>
<keyword evidence="4" id="KW-0539">Nucleus</keyword>
<dbReference type="CDD" id="cd00067">
    <property type="entry name" value="GAL4"/>
    <property type="match status" value="1"/>
</dbReference>
<keyword evidence="2" id="KW-0238">DNA-binding</keyword>
<dbReference type="Pfam" id="PF00172">
    <property type="entry name" value="Zn_clus"/>
    <property type="match status" value="1"/>
</dbReference>
<reference evidence="7 8" key="1">
    <citation type="submission" date="2015-02" db="EMBL/GenBank/DDBJ databases">
        <title>Draft Genome Sequences of Two Closely-Related Aflatoxigenic Aspergillus Species Obtained from the Cote d'Ivoire.</title>
        <authorList>
            <person name="Moore G.G."/>
            <person name="Beltz S.B."/>
            <person name="Mack B.M."/>
        </authorList>
    </citation>
    <scope>NUCLEOTIDE SEQUENCE [LARGE SCALE GENOMIC DNA]</scope>
    <source>
        <strain evidence="7 8">SRRC1432</strain>
    </source>
</reference>
<dbReference type="SUPFAM" id="SSF57701">
    <property type="entry name" value="Zn2/Cys6 DNA-binding domain"/>
    <property type="match status" value="1"/>
</dbReference>
<protein>
    <recommendedName>
        <fullName evidence="6">Zn(2)-C6 fungal-type domain-containing protein</fullName>
    </recommendedName>
</protein>
<dbReference type="GO" id="GO:0000981">
    <property type="term" value="F:DNA-binding transcription factor activity, RNA polymerase II-specific"/>
    <property type="evidence" value="ECO:0007669"/>
    <property type="project" value="InterPro"/>
</dbReference>
<feature type="compositionally biased region" description="Low complexity" evidence="5">
    <location>
        <begin position="525"/>
        <end position="538"/>
    </location>
</feature>
<dbReference type="InterPro" id="IPR036864">
    <property type="entry name" value="Zn2-C6_fun-type_DNA-bd_sf"/>
</dbReference>
<keyword evidence="1" id="KW-0805">Transcription regulation</keyword>
<dbReference type="GO" id="GO:0008270">
    <property type="term" value="F:zinc ion binding"/>
    <property type="evidence" value="ECO:0007669"/>
    <property type="project" value="InterPro"/>
</dbReference>
<feature type="compositionally biased region" description="Basic and acidic residues" evidence="5">
    <location>
        <begin position="76"/>
        <end position="88"/>
    </location>
</feature>
<feature type="compositionally biased region" description="Polar residues" evidence="5">
    <location>
        <begin position="66"/>
        <end position="75"/>
    </location>
</feature>
<feature type="region of interest" description="Disordered" evidence="5">
    <location>
        <begin position="522"/>
        <end position="542"/>
    </location>
</feature>
<evidence type="ECO:0000313" key="8">
    <source>
        <dbReference type="Proteomes" id="UP000034947"/>
    </source>
</evidence>
<feature type="compositionally biased region" description="Low complexity" evidence="5">
    <location>
        <begin position="152"/>
        <end position="163"/>
    </location>
</feature>
<dbReference type="PROSITE" id="PS50048">
    <property type="entry name" value="ZN2_CY6_FUNGAL_2"/>
    <property type="match status" value="1"/>
</dbReference>
<dbReference type="AlphaFoldDB" id="A0A0F8U6P1"/>
<organism evidence="7 8">
    <name type="scientific">Aspergillus ochraceoroseus</name>
    <dbReference type="NCBI Taxonomy" id="138278"/>
    <lineage>
        <taxon>Eukaryota</taxon>
        <taxon>Fungi</taxon>
        <taxon>Dikarya</taxon>
        <taxon>Ascomycota</taxon>
        <taxon>Pezizomycotina</taxon>
        <taxon>Eurotiomycetes</taxon>
        <taxon>Eurotiomycetidae</taxon>
        <taxon>Eurotiales</taxon>
        <taxon>Aspergillaceae</taxon>
        <taxon>Aspergillus</taxon>
        <taxon>Aspergillus subgen. Nidulantes</taxon>
    </lineage>
</organism>